<dbReference type="PANTHER" id="PTHR11505">
    <property type="entry name" value="L1 TRANSPOSABLE ELEMENT-RELATED"/>
    <property type="match status" value="1"/>
</dbReference>
<protein>
    <submittedName>
        <fullName evidence="2">Uncharacterized protein</fullName>
    </submittedName>
</protein>
<evidence type="ECO:0000256" key="1">
    <source>
        <dbReference type="SAM" id="Coils"/>
    </source>
</evidence>
<sequence length="226" mass="26102">MILEKEELKQIIDDAIRSALDSGLKELKEIVQKQQKQIQDLSEKNAGLTKQLDDVSRRMDDTEQYMRRPNVQINNVPEHPDERMEEIICKMGDKVGVKINFAVDIQAAHRIPSAKSPRPIIVKFSNRQMKKNFIMKTRKAKLKCDCLNLPTPSTNPIYVNDHLTKTRSNIMFEARNLVRKKMIKSAWTVEGNIWIKRDDMSAPVRISAMNDLKTFQTSYASSTNRT</sequence>
<dbReference type="EMBL" id="HBUF01289635">
    <property type="protein sequence ID" value="CAG6688953.1"/>
    <property type="molecule type" value="Transcribed_RNA"/>
</dbReference>
<accession>A0A8D8XB43</accession>
<name>A0A8D8XB43_9HEMI</name>
<keyword evidence="1" id="KW-0175">Coiled coil</keyword>
<feature type="coiled-coil region" evidence="1">
    <location>
        <begin position="24"/>
        <end position="58"/>
    </location>
</feature>
<dbReference type="AlphaFoldDB" id="A0A8D8XB43"/>
<dbReference type="InterPro" id="IPR004244">
    <property type="entry name" value="Transposase_22"/>
</dbReference>
<reference evidence="2" key="1">
    <citation type="submission" date="2021-05" db="EMBL/GenBank/DDBJ databases">
        <authorList>
            <person name="Alioto T."/>
            <person name="Alioto T."/>
            <person name="Gomez Garrido J."/>
        </authorList>
    </citation>
    <scope>NUCLEOTIDE SEQUENCE</scope>
</reference>
<dbReference type="Gene3D" id="3.30.70.1820">
    <property type="entry name" value="L1 transposable element, RRM domain"/>
    <property type="match status" value="1"/>
</dbReference>
<proteinExistence type="predicted"/>
<organism evidence="2">
    <name type="scientific">Cacopsylla melanoneura</name>
    <dbReference type="NCBI Taxonomy" id="428564"/>
    <lineage>
        <taxon>Eukaryota</taxon>
        <taxon>Metazoa</taxon>
        <taxon>Ecdysozoa</taxon>
        <taxon>Arthropoda</taxon>
        <taxon>Hexapoda</taxon>
        <taxon>Insecta</taxon>
        <taxon>Pterygota</taxon>
        <taxon>Neoptera</taxon>
        <taxon>Paraneoptera</taxon>
        <taxon>Hemiptera</taxon>
        <taxon>Sternorrhyncha</taxon>
        <taxon>Psylloidea</taxon>
        <taxon>Psyllidae</taxon>
        <taxon>Psyllinae</taxon>
        <taxon>Cacopsylla</taxon>
    </lineage>
</organism>
<evidence type="ECO:0000313" key="2">
    <source>
        <dbReference type="EMBL" id="CAG6688953.1"/>
    </source>
</evidence>